<organism evidence="1 2">
    <name type="scientific">Lupinus luteus</name>
    <name type="common">European yellow lupine</name>
    <dbReference type="NCBI Taxonomy" id="3873"/>
    <lineage>
        <taxon>Eukaryota</taxon>
        <taxon>Viridiplantae</taxon>
        <taxon>Streptophyta</taxon>
        <taxon>Embryophyta</taxon>
        <taxon>Tracheophyta</taxon>
        <taxon>Spermatophyta</taxon>
        <taxon>Magnoliopsida</taxon>
        <taxon>eudicotyledons</taxon>
        <taxon>Gunneridae</taxon>
        <taxon>Pentapetalae</taxon>
        <taxon>rosids</taxon>
        <taxon>fabids</taxon>
        <taxon>Fabales</taxon>
        <taxon>Fabaceae</taxon>
        <taxon>Papilionoideae</taxon>
        <taxon>50 kb inversion clade</taxon>
        <taxon>genistoids sensu lato</taxon>
        <taxon>core genistoids</taxon>
        <taxon>Genisteae</taxon>
        <taxon>Lupinus</taxon>
    </lineage>
</organism>
<dbReference type="Proteomes" id="UP001497480">
    <property type="component" value="Unassembled WGS sequence"/>
</dbReference>
<comment type="caution">
    <text evidence="1">The sequence shown here is derived from an EMBL/GenBank/DDBJ whole genome shotgun (WGS) entry which is preliminary data.</text>
</comment>
<gene>
    <name evidence="1" type="ORF">LLUT_LOCUS11726</name>
</gene>
<proteinExistence type="predicted"/>
<dbReference type="EMBL" id="CAXHTB010000008">
    <property type="protein sequence ID" value="CAL0310666.1"/>
    <property type="molecule type" value="Genomic_DNA"/>
</dbReference>
<protein>
    <submittedName>
        <fullName evidence="1">Uncharacterized protein</fullName>
    </submittedName>
</protein>
<keyword evidence="2" id="KW-1185">Reference proteome</keyword>
<dbReference type="AlphaFoldDB" id="A0AAV1WNL7"/>
<accession>A0AAV1WNL7</accession>
<reference evidence="1 2" key="1">
    <citation type="submission" date="2024-03" db="EMBL/GenBank/DDBJ databases">
        <authorList>
            <person name="Martinez-Hernandez J."/>
        </authorList>
    </citation>
    <scope>NUCLEOTIDE SEQUENCE [LARGE SCALE GENOMIC DNA]</scope>
</reference>
<sequence>MSLRFLGVEFEELKRVCHRCWDRVCLTPEQVQYASVYALISYQLGRCLIGNEYL</sequence>
<evidence type="ECO:0000313" key="1">
    <source>
        <dbReference type="EMBL" id="CAL0310666.1"/>
    </source>
</evidence>
<evidence type="ECO:0000313" key="2">
    <source>
        <dbReference type="Proteomes" id="UP001497480"/>
    </source>
</evidence>
<dbReference type="InterPro" id="IPR012337">
    <property type="entry name" value="RNaseH-like_sf"/>
</dbReference>
<name>A0AAV1WNL7_LUPLU</name>
<dbReference type="SUPFAM" id="SSF53098">
    <property type="entry name" value="Ribonuclease H-like"/>
    <property type="match status" value="1"/>
</dbReference>